<comment type="caution">
    <text evidence="2">The sequence shown here is derived from an EMBL/GenBank/DDBJ whole genome shotgun (WGS) entry which is preliminary data.</text>
</comment>
<dbReference type="EMBL" id="DSRP01000230">
    <property type="protein sequence ID" value="HGG91964.1"/>
    <property type="molecule type" value="Genomic_DNA"/>
</dbReference>
<protein>
    <submittedName>
        <fullName evidence="2">Uncharacterized protein</fullName>
    </submittedName>
</protein>
<organism evidence="2">
    <name type="scientific">Fundidesulfovibrio putealis</name>
    <dbReference type="NCBI Taxonomy" id="270496"/>
    <lineage>
        <taxon>Bacteria</taxon>
        <taxon>Pseudomonadati</taxon>
        <taxon>Thermodesulfobacteriota</taxon>
        <taxon>Desulfovibrionia</taxon>
        <taxon>Desulfovibrionales</taxon>
        <taxon>Desulfovibrionaceae</taxon>
        <taxon>Fundidesulfovibrio</taxon>
    </lineage>
</organism>
<gene>
    <name evidence="2" type="ORF">ENR59_03325</name>
</gene>
<dbReference type="AlphaFoldDB" id="A0A7C3WD80"/>
<sequence>MADRFDPSLLYAECRRCGSPVILATGPREALLWMGIAPDTLGADCLLLYEGCPRCQPHSPQHEPRLIRFRSGAAPHPGH</sequence>
<evidence type="ECO:0000313" key="2">
    <source>
        <dbReference type="EMBL" id="HGG91964.1"/>
    </source>
</evidence>
<evidence type="ECO:0000256" key="1">
    <source>
        <dbReference type="SAM" id="MobiDB-lite"/>
    </source>
</evidence>
<name>A0A7C3WD80_9BACT</name>
<accession>A0A7C3WD80</accession>
<proteinExistence type="predicted"/>
<feature type="region of interest" description="Disordered" evidence="1">
    <location>
        <begin position="57"/>
        <end position="79"/>
    </location>
</feature>
<reference evidence="2" key="1">
    <citation type="journal article" date="2020" name="mSystems">
        <title>Genome- and Community-Level Interaction Insights into Carbon Utilization and Element Cycling Functions of Hydrothermarchaeota in Hydrothermal Sediment.</title>
        <authorList>
            <person name="Zhou Z."/>
            <person name="Liu Y."/>
            <person name="Xu W."/>
            <person name="Pan J."/>
            <person name="Luo Z.H."/>
            <person name="Li M."/>
        </authorList>
    </citation>
    <scope>NUCLEOTIDE SEQUENCE [LARGE SCALE GENOMIC DNA]</scope>
    <source>
        <strain evidence="2">SpSt-413</strain>
    </source>
</reference>